<gene>
    <name evidence="1" type="ORF">PHMEG_0005871</name>
</gene>
<reference evidence="2" key="1">
    <citation type="submission" date="2017-03" db="EMBL/GenBank/DDBJ databases">
        <title>Phytopthora megakarya and P. palmivora, two closely related causual agents of cacao black pod achieved similar genome size and gene model numbers by different mechanisms.</title>
        <authorList>
            <person name="Ali S."/>
            <person name="Shao J."/>
            <person name="Larry D.J."/>
            <person name="Kronmiller B."/>
            <person name="Shen D."/>
            <person name="Strem M.D."/>
            <person name="Melnick R.L."/>
            <person name="Guiltinan M.J."/>
            <person name="Tyler B.M."/>
            <person name="Meinhardt L.W."/>
            <person name="Bailey B.A."/>
        </authorList>
    </citation>
    <scope>NUCLEOTIDE SEQUENCE [LARGE SCALE GENOMIC DNA]</scope>
    <source>
        <strain evidence="2">zdho120</strain>
    </source>
</reference>
<sequence length="132" mass="15366">MARDIRSYCATCKMCMRTKPSRSKTQGLLHPLDVPEGRWKHITMDVVMSLPETKPHRHNAVMVIVNRLTKGITASRLNQQPQRRPQRSFSGITFNVFMDFQCLLYSKFTSKFWAKLLDLQDTKLKPSYAFKS</sequence>
<dbReference type="AlphaFoldDB" id="A0A225WQC7"/>
<dbReference type="PANTHER" id="PTHR47266">
    <property type="entry name" value="ENDONUCLEASE-RELATED"/>
    <property type="match status" value="1"/>
</dbReference>
<proteinExistence type="predicted"/>
<accession>A0A225WQC7</accession>
<dbReference type="STRING" id="4795.A0A225WQC7"/>
<dbReference type="Proteomes" id="UP000198211">
    <property type="component" value="Unassembled WGS sequence"/>
</dbReference>
<dbReference type="EMBL" id="NBNE01000397">
    <property type="protein sequence ID" value="OWZ19815.1"/>
    <property type="molecule type" value="Genomic_DNA"/>
</dbReference>
<name>A0A225WQC7_9STRA</name>
<dbReference type="InterPro" id="IPR052160">
    <property type="entry name" value="Gypsy_RT_Integrase-like"/>
</dbReference>
<organism evidence="1 2">
    <name type="scientific">Phytophthora megakarya</name>
    <dbReference type="NCBI Taxonomy" id="4795"/>
    <lineage>
        <taxon>Eukaryota</taxon>
        <taxon>Sar</taxon>
        <taxon>Stramenopiles</taxon>
        <taxon>Oomycota</taxon>
        <taxon>Peronosporomycetes</taxon>
        <taxon>Peronosporales</taxon>
        <taxon>Peronosporaceae</taxon>
        <taxon>Phytophthora</taxon>
    </lineage>
</organism>
<evidence type="ECO:0000313" key="2">
    <source>
        <dbReference type="Proteomes" id="UP000198211"/>
    </source>
</evidence>
<protein>
    <submittedName>
        <fullName evidence="1">Uncharacterized protein</fullName>
    </submittedName>
</protein>
<comment type="caution">
    <text evidence="1">The sequence shown here is derived from an EMBL/GenBank/DDBJ whole genome shotgun (WGS) entry which is preliminary data.</text>
</comment>
<evidence type="ECO:0000313" key="1">
    <source>
        <dbReference type="EMBL" id="OWZ19815.1"/>
    </source>
</evidence>
<dbReference type="OrthoDB" id="1738613at2759"/>
<keyword evidence="2" id="KW-1185">Reference proteome</keyword>